<evidence type="ECO:0000256" key="6">
    <source>
        <dbReference type="ARBA" id="ARBA00047475"/>
    </source>
</evidence>
<dbReference type="InterPro" id="IPR000477">
    <property type="entry name" value="RT_dom"/>
</dbReference>
<evidence type="ECO:0000313" key="9">
    <source>
        <dbReference type="Proteomes" id="UP001303046"/>
    </source>
</evidence>
<dbReference type="EMBL" id="JAVFWL010000005">
    <property type="protein sequence ID" value="KAK6756377.1"/>
    <property type="molecule type" value="Genomic_DNA"/>
</dbReference>
<comment type="caution">
    <text evidence="8">The sequence shown here is derived from an EMBL/GenBank/DDBJ whole genome shotgun (WGS) entry which is preliminary data.</text>
</comment>
<evidence type="ECO:0000256" key="1">
    <source>
        <dbReference type="ARBA" id="ARBA00009995"/>
    </source>
</evidence>
<feature type="domain" description="Reverse transcriptase" evidence="7">
    <location>
        <begin position="376"/>
        <end position="712"/>
    </location>
</feature>
<comment type="catalytic activity">
    <reaction evidence="6">
        <text>glucuronate acceptor + UDP-alpha-D-glucuronate = acceptor beta-D-glucuronoside + UDP + H(+)</text>
        <dbReference type="Rhea" id="RHEA:21032"/>
        <dbReference type="ChEBI" id="CHEBI:15378"/>
        <dbReference type="ChEBI" id="CHEBI:58052"/>
        <dbReference type="ChEBI" id="CHEBI:58223"/>
        <dbReference type="ChEBI" id="CHEBI:132367"/>
        <dbReference type="ChEBI" id="CHEBI:132368"/>
        <dbReference type="EC" id="2.4.1.17"/>
    </reaction>
</comment>
<name>A0ABR1E128_NECAM</name>
<dbReference type="PROSITE" id="PS50878">
    <property type="entry name" value="RT_POL"/>
    <property type="match status" value="1"/>
</dbReference>
<evidence type="ECO:0000256" key="5">
    <source>
        <dbReference type="ARBA" id="ARBA00022729"/>
    </source>
</evidence>
<dbReference type="InterPro" id="IPR050271">
    <property type="entry name" value="UDP-glycosyltransferase"/>
</dbReference>
<evidence type="ECO:0000313" key="8">
    <source>
        <dbReference type="EMBL" id="KAK6756377.1"/>
    </source>
</evidence>
<protein>
    <recommendedName>
        <fullName evidence="2">glucuronosyltransferase</fullName>
        <ecNumber evidence="2">2.4.1.17</ecNumber>
    </recommendedName>
</protein>
<dbReference type="InterPro" id="IPR043128">
    <property type="entry name" value="Rev_trsase/Diguanyl_cyclase"/>
</dbReference>
<organism evidence="8 9">
    <name type="scientific">Necator americanus</name>
    <name type="common">Human hookworm</name>
    <dbReference type="NCBI Taxonomy" id="51031"/>
    <lineage>
        <taxon>Eukaryota</taxon>
        <taxon>Metazoa</taxon>
        <taxon>Ecdysozoa</taxon>
        <taxon>Nematoda</taxon>
        <taxon>Chromadorea</taxon>
        <taxon>Rhabditida</taxon>
        <taxon>Rhabditina</taxon>
        <taxon>Rhabditomorpha</taxon>
        <taxon>Strongyloidea</taxon>
        <taxon>Ancylostomatidae</taxon>
        <taxon>Bunostominae</taxon>
        <taxon>Necator</taxon>
    </lineage>
</organism>
<dbReference type="PANTHER" id="PTHR48043">
    <property type="entry name" value="EG:EG0003.4 PROTEIN-RELATED"/>
    <property type="match status" value="1"/>
</dbReference>
<dbReference type="CDD" id="cd03784">
    <property type="entry name" value="GT1_Gtf-like"/>
    <property type="match status" value="1"/>
</dbReference>
<dbReference type="PANTHER" id="PTHR48043:SF62">
    <property type="entry name" value="GLUCURONOSYLTRANSFERASE"/>
    <property type="match status" value="1"/>
</dbReference>
<dbReference type="InterPro" id="IPR043502">
    <property type="entry name" value="DNA/RNA_pol_sf"/>
</dbReference>
<evidence type="ECO:0000259" key="7">
    <source>
        <dbReference type="PROSITE" id="PS50878"/>
    </source>
</evidence>
<keyword evidence="4" id="KW-0808">Transferase</keyword>
<dbReference type="SUPFAM" id="SSF53756">
    <property type="entry name" value="UDP-Glycosyltransferase/glycogen phosphorylase"/>
    <property type="match status" value="1"/>
</dbReference>
<accession>A0ABR1E128</accession>
<dbReference type="Gene3D" id="3.30.70.270">
    <property type="match status" value="1"/>
</dbReference>
<dbReference type="Pfam" id="PF00078">
    <property type="entry name" value="RVT_1"/>
    <property type="match status" value="1"/>
</dbReference>
<evidence type="ECO:0000256" key="2">
    <source>
        <dbReference type="ARBA" id="ARBA00012544"/>
    </source>
</evidence>
<dbReference type="CDD" id="cd01650">
    <property type="entry name" value="RT_nLTR_like"/>
    <property type="match status" value="1"/>
</dbReference>
<evidence type="ECO:0000256" key="3">
    <source>
        <dbReference type="ARBA" id="ARBA00022676"/>
    </source>
</evidence>
<reference evidence="8 9" key="1">
    <citation type="submission" date="2023-08" db="EMBL/GenBank/DDBJ databases">
        <title>A Necator americanus chromosomal reference genome.</title>
        <authorList>
            <person name="Ilik V."/>
            <person name="Petrzelkova K.J."/>
            <person name="Pardy F."/>
            <person name="Fuh T."/>
            <person name="Niatou-Singa F.S."/>
            <person name="Gouil Q."/>
            <person name="Baker L."/>
            <person name="Ritchie M.E."/>
            <person name="Jex A.R."/>
            <person name="Gazzola D."/>
            <person name="Li H."/>
            <person name="Toshio Fujiwara R."/>
            <person name="Zhan B."/>
            <person name="Aroian R.V."/>
            <person name="Pafco B."/>
            <person name="Schwarz E.M."/>
        </authorList>
    </citation>
    <scope>NUCLEOTIDE SEQUENCE [LARGE SCALE GENOMIC DNA]</scope>
    <source>
        <strain evidence="8 9">Aroian</strain>
        <tissue evidence="8">Whole animal</tissue>
    </source>
</reference>
<sequence length="798" mass="91108">MPQGRSHTGSFMPLINKLKEQGHEVSLYMEAYPDEKNFGLKDQMLKITNRTNPFASDEFESFQWKNDFVVTSQMFPFFYGADSCDIVLREHRDFFNKMVKEHFDLIFTDTLFAACAYGFTSLNKANHVLMSSTHVDSAVGSMRAHGINFVMTPRSFMPSLDVNFKPELFYYRITGTLEWIVNFFVIGLLVNERMKTSLIPVAPSFSFIEYQRTASMTFTDMPNDLIGPFPRTNDLFDYGAYCPTPKPLSGELLNFVSAPHSKGTILVAFGTVINWGRVPREKFKALLETFNSLTDYRIVWAYNGRPLDTKPHVYKSKWIPQIDVLYDNRTVLFFNHGGLKSLKEATCSSTPAVFMPMFAEQVRNGWMAKNNGYAEVFSKHELTAENLLRTLKRVLENRSRNVLVVLVLSSLGNTVIMRTRKRKVLLNLFSDVWIGAKKIANPQSIGLTRSTENLNASRREMEKIIYDFYSDLLDSHVHLPPHHLREDGHVIPEVLPSKIRHVVSCMLCRIEKILDEGQPCEQAGYRKGFSTIDHIHTISKLNDVSREYKMPLCLTFIDLKKAFDSVETEAVVEALDNQGVPTQYIKVLRELYSNFTSGISPFHKNIITDVKRGVGQGDTISPKIFTATVENAMRKFEWDDMGVKIDGRQLHHLRFADDIVLVTPSISQAERMLTEFDETCGCIGLQLNLQKTMFMCNGWVSDAPLMLNGTNISDFTSYVYVGRELNMMNDLIPELGRRKRAAWGAYKSIEGVVKGARNTRLRAHLFNTTVLPALTYVSETWAFRKQEENASMNAQLRE</sequence>
<proteinExistence type="inferred from homology"/>
<dbReference type="InterPro" id="IPR002213">
    <property type="entry name" value="UDP_glucos_trans"/>
</dbReference>
<keyword evidence="3" id="KW-0328">Glycosyltransferase</keyword>
<evidence type="ECO:0000256" key="4">
    <source>
        <dbReference type="ARBA" id="ARBA00022679"/>
    </source>
</evidence>
<gene>
    <name evidence="8" type="primary">Necator_chrV.g19450</name>
    <name evidence="8" type="ORF">RB195_014658</name>
</gene>
<comment type="similarity">
    <text evidence="1">Belongs to the UDP-glycosyltransferase family.</text>
</comment>
<dbReference type="Gene3D" id="3.40.50.2000">
    <property type="entry name" value="Glycogen Phosphorylase B"/>
    <property type="match status" value="1"/>
</dbReference>
<dbReference type="Pfam" id="PF00201">
    <property type="entry name" value="UDPGT"/>
    <property type="match status" value="1"/>
</dbReference>
<dbReference type="Proteomes" id="UP001303046">
    <property type="component" value="Unassembled WGS sequence"/>
</dbReference>
<keyword evidence="9" id="KW-1185">Reference proteome</keyword>
<keyword evidence="5" id="KW-0732">Signal</keyword>
<dbReference type="SUPFAM" id="SSF56672">
    <property type="entry name" value="DNA/RNA polymerases"/>
    <property type="match status" value="1"/>
</dbReference>
<dbReference type="EC" id="2.4.1.17" evidence="2"/>